<dbReference type="EMBL" id="BNDV01000008">
    <property type="protein sequence ID" value="GHI14571.1"/>
    <property type="molecule type" value="Genomic_DNA"/>
</dbReference>
<keyword evidence="4" id="KW-1185">Reference proteome</keyword>
<reference evidence="4" key="1">
    <citation type="submission" date="2020-09" db="EMBL/GenBank/DDBJ databases">
        <title>Whole genome shotgun sequence of Streptomyces cinnamonensis NBRC 15873.</title>
        <authorList>
            <person name="Komaki H."/>
            <person name="Tamura T."/>
        </authorList>
    </citation>
    <scope>NUCLEOTIDE SEQUENCE [LARGE SCALE GENOMIC DNA]</scope>
    <source>
        <strain evidence="4">NBRC 15873</strain>
    </source>
</reference>
<evidence type="ECO:0000256" key="2">
    <source>
        <dbReference type="SAM" id="Phobius"/>
    </source>
</evidence>
<evidence type="ECO:0000313" key="4">
    <source>
        <dbReference type="Proteomes" id="UP000660554"/>
    </source>
</evidence>
<organism evidence="3 4">
    <name type="scientific">Streptomyces virginiae</name>
    <name type="common">Streptomyces cinnamonensis</name>
    <dbReference type="NCBI Taxonomy" id="1961"/>
    <lineage>
        <taxon>Bacteria</taxon>
        <taxon>Bacillati</taxon>
        <taxon>Actinomycetota</taxon>
        <taxon>Actinomycetes</taxon>
        <taxon>Kitasatosporales</taxon>
        <taxon>Streptomycetaceae</taxon>
        <taxon>Streptomyces</taxon>
    </lineage>
</organism>
<keyword evidence="2" id="KW-0812">Transmembrane</keyword>
<dbReference type="Proteomes" id="UP000660554">
    <property type="component" value="Unassembled WGS sequence"/>
</dbReference>
<feature type="transmembrane region" description="Helical" evidence="2">
    <location>
        <begin position="12"/>
        <end position="31"/>
    </location>
</feature>
<gene>
    <name evidence="3" type="ORF">Scinn_40340</name>
</gene>
<sequence>MIFATGGVNDLIIFYACLGLPVAALVGFLLWSDRATRTKNLDGLQIEERSRQQARFDKLSPGRRFYTPTSQSERRR</sequence>
<proteinExistence type="predicted"/>
<feature type="compositionally biased region" description="Polar residues" evidence="1">
    <location>
        <begin position="67"/>
        <end position="76"/>
    </location>
</feature>
<keyword evidence="2" id="KW-0472">Membrane</keyword>
<protein>
    <submittedName>
        <fullName evidence="3">Uncharacterized protein</fullName>
    </submittedName>
</protein>
<evidence type="ECO:0000256" key="1">
    <source>
        <dbReference type="SAM" id="MobiDB-lite"/>
    </source>
</evidence>
<evidence type="ECO:0000313" key="3">
    <source>
        <dbReference type="EMBL" id="GHI14571.1"/>
    </source>
</evidence>
<feature type="region of interest" description="Disordered" evidence="1">
    <location>
        <begin position="52"/>
        <end position="76"/>
    </location>
</feature>
<name>A0ABQ3NP80_STRVG</name>
<comment type="caution">
    <text evidence="3">The sequence shown here is derived from an EMBL/GenBank/DDBJ whole genome shotgun (WGS) entry which is preliminary data.</text>
</comment>
<accession>A0ABQ3NP80</accession>
<keyword evidence="2" id="KW-1133">Transmembrane helix</keyword>